<evidence type="ECO:0000256" key="1">
    <source>
        <dbReference type="ARBA" id="ARBA00005495"/>
    </source>
</evidence>
<dbReference type="InterPro" id="IPR006913">
    <property type="entry name" value="CENP-V/GFA"/>
</dbReference>
<comment type="caution">
    <text evidence="5">The sequence shown here is derived from an EMBL/GenBank/DDBJ whole genome shotgun (WGS) entry which is preliminary data.</text>
</comment>
<dbReference type="AlphaFoldDB" id="A0A8H4PX71"/>
<dbReference type="SUPFAM" id="SSF51316">
    <property type="entry name" value="Mss4-like"/>
    <property type="match status" value="2"/>
</dbReference>
<dbReference type="Pfam" id="PF04828">
    <property type="entry name" value="GFA"/>
    <property type="match status" value="2"/>
</dbReference>
<evidence type="ECO:0000313" key="5">
    <source>
        <dbReference type="EMBL" id="KAF4512010.1"/>
    </source>
</evidence>
<evidence type="ECO:0000256" key="3">
    <source>
        <dbReference type="ARBA" id="ARBA00022833"/>
    </source>
</evidence>
<dbReference type="Proteomes" id="UP000557566">
    <property type="component" value="Unassembled WGS sequence"/>
</dbReference>
<keyword evidence="6" id="KW-1185">Reference proteome</keyword>
<keyword evidence="2" id="KW-0479">Metal-binding</keyword>
<name>A0A8H4PX71_9HYPO</name>
<proteinExistence type="inferred from homology"/>
<dbReference type="InterPro" id="IPR011057">
    <property type="entry name" value="Mss4-like_sf"/>
</dbReference>
<dbReference type="Gene3D" id="2.170.150.70">
    <property type="match status" value="2"/>
</dbReference>
<dbReference type="GO" id="GO:0016846">
    <property type="term" value="F:carbon-sulfur lyase activity"/>
    <property type="evidence" value="ECO:0007669"/>
    <property type="project" value="InterPro"/>
</dbReference>
<keyword evidence="3" id="KW-0862">Zinc</keyword>
<comment type="similarity">
    <text evidence="1">Belongs to the Gfa family.</text>
</comment>
<gene>
    <name evidence="5" type="ORF">G6O67_001196</name>
</gene>
<accession>A0A8H4PX71</accession>
<dbReference type="InterPro" id="IPR052355">
    <property type="entry name" value="CENP-V-like"/>
</dbReference>
<protein>
    <recommendedName>
        <fullName evidence="4">CENP-V/GFA domain-containing protein</fullName>
    </recommendedName>
</protein>
<organism evidence="5 6">
    <name type="scientific">Ophiocordyceps sinensis</name>
    <dbReference type="NCBI Taxonomy" id="72228"/>
    <lineage>
        <taxon>Eukaryota</taxon>
        <taxon>Fungi</taxon>
        <taxon>Dikarya</taxon>
        <taxon>Ascomycota</taxon>
        <taxon>Pezizomycotina</taxon>
        <taxon>Sordariomycetes</taxon>
        <taxon>Hypocreomycetidae</taxon>
        <taxon>Hypocreales</taxon>
        <taxon>Ophiocordycipitaceae</taxon>
        <taxon>Ophiocordyceps</taxon>
    </lineage>
</organism>
<evidence type="ECO:0000256" key="2">
    <source>
        <dbReference type="ARBA" id="ARBA00022723"/>
    </source>
</evidence>
<reference evidence="5 6" key="1">
    <citation type="journal article" date="2020" name="Genome Biol. Evol.">
        <title>A new high-quality draft genome assembly of the Chinese cordyceps Ophiocordyceps sinensis.</title>
        <authorList>
            <person name="Shu R."/>
            <person name="Zhang J."/>
            <person name="Meng Q."/>
            <person name="Zhang H."/>
            <person name="Zhou G."/>
            <person name="Li M."/>
            <person name="Wu P."/>
            <person name="Zhao Y."/>
            <person name="Chen C."/>
            <person name="Qin Q."/>
        </authorList>
    </citation>
    <scope>NUCLEOTIDE SEQUENCE [LARGE SCALE GENOMIC DNA]</scope>
    <source>
        <strain evidence="5 6">IOZ07</strain>
    </source>
</reference>
<dbReference type="GO" id="GO:0046872">
    <property type="term" value="F:metal ion binding"/>
    <property type="evidence" value="ECO:0007669"/>
    <property type="project" value="UniProtKB-KW"/>
</dbReference>
<dbReference type="PANTHER" id="PTHR28620:SF1">
    <property type="entry name" value="CENP-V_GFA DOMAIN-CONTAINING PROTEIN"/>
    <property type="match status" value="1"/>
</dbReference>
<dbReference type="PANTHER" id="PTHR28620">
    <property type="entry name" value="CENTROMERE PROTEIN V"/>
    <property type="match status" value="1"/>
</dbReference>
<dbReference type="EMBL" id="JAAVMX010000002">
    <property type="protein sequence ID" value="KAF4512010.1"/>
    <property type="molecule type" value="Genomic_DNA"/>
</dbReference>
<dbReference type="PROSITE" id="PS51891">
    <property type="entry name" value="CENP_V_GFA"/>
    <property type="match status" value="2"/>
</dbReference>
<feature type="domain" description="CENP-V/GFA" evidence="4">
    <location>
        <begin position="151"/>
        <end position="291"/>
    </location>
</feature>
<sequence length="293" mass="32196">MTRTETQAPIRTYRGNCHCGDYVYEARLPEITSVHECNCSICRKKGYLGVFLGVDDDFRVVKGADDGLVSYTFGPGKLAHKFCPKCATPLMGVFPDGPPGRQRALNVRAIQGLNTWSLEKKHVDGAAVGDKHVHGEYNGSLPAAVNGKQLYTGSCHCGKVRVALMSKPLDDTYQDRTVECNCSICERNGYRWVYPPVDAVVLAGDDADIGRYSFARRIMNKTFCRTCGVCMTNERNAQLADDAISEGDRPLKAWAEANHPVNLRVLDGVDLSAMKPSQMCDGANELPPPYENP</sequence>
<evidence type="ECO:0000313" key="6">
    <source>
        <dbReference type="Proteomes" id="UP000557566"/>
    </source>
</evidence>
<feature type="domain" description="CENP-V/GFA" evidence="4">
    <location>
        <begin position="13"/>
        <end position="117"/>
    </location>
</feature>
<evidence type="ECO:0000259" key="4">
    <source>
        <dbReference type="PROSITE" id="PS51891"/>
    </source>
</evidence>